<dbReference type="Proteomes" id="UP001433268">
    <property type="component" value="Unassembled WGS sequence"/>
</dbReference>
<accession>A0ABR1V7N9</accession>
<feature type="chain" id="PRO_5045358407" evidence="1">
    <location>
        <begin position="21"/>
        <end position="104"/>
    </location>
</feature>
<keyword evidence="3" id="KW-1185">Reference proteome</keyword>
<keyword evidence="1" id="KW-0732">Signal</keyword>
<organism evidence="2 3">
    <name type="scientific">Apiospora hydei</name>
    <dbReference type="NCBI Taxonomy" id="1337664"/>
    <lineage>
        <taxon>Eukaryota</taxon>
        <taxon>Fungi</taxon>
        <taxon>Dikarya</taxon>
        <taxon>Ascomycota</taxon>
        <taxon>Pezizomycotina</taxon>
        <taxon>Sordariomycetes</taxon>
        <taxon>Xylariomycetidae</taxon>
        <taxon>Amphisphaeriales</taxon>
        <taxon>Apiosporaceae</taxon>
        <taxon>Apiospora</taxon>
    </lineage>
</organism>
<gene>
    <name evidence="2" type="ORF">PG997_013699</name>
</gene>
<proteinExistence type="predicted"/>
<evidence type="ECO:0000256" key="1">
    <source>
        <dbReference type="SAM" id="SignalP"/>
    </source>
</evidence>
<comment type="caution">
    <text evidence="2">The sequence shown here is derived from an EMBL/GenBank/DDBJ whole genome shotgun (WGS) entry which is preliminary data.</text>
</comment>
<reference evidence="2 3" key="1">
    <citation type="submission" date="2023-01" db="EMBL/GenBank/DDBJ databases">
        <title>Analysis of 21 Apiospora genomes using comparative genomics revels a genus with tremendous synthesis potential of carbohydrate active enzymes and secondary metabolites.</title>
        <authorList>
            <person name="Sorensen T."/>
        </authorList>
    </citation>
    <scope>NUCLEOTIDE SEQUENCE [LARGE SCALE GENOMIC DNA]</scope>
    <source>
        <strain evidence="2 3">CBS 114990</strain>
    </source>
</reference>
<feature type="signal peptide" evidence="1">
    <location>
        <begin position="1"/>
        <end position="20"/>
    </location>
</feature>
<evidence type="ECO:0000313" key="2">
    <source>
        <dbReference type="EMBL" id="KAK8066952.1"/>
    </source>
</evidence>
<protein>
    <submittedName>
        <fullName evidence="2">Uncharacterized protein</fullName>
    </submittedName>
</protein>
<sequence>MRFSIIALLVAATAGSLVSAGIDICHGPCKMDDPCSEDKENGAHCCGVDEHGKDIVLHCDNGAWKLRNPCGWHNICTCTMERDLVCMNIHEYIDKCDLRHAFDH</sequence>
<dbReference type="RefSeq" id="XP_066663705.1">
    <property type="nucleotide sequence ID" value="XM_066818013.1"/>
</dbReference>
<name>A0ABR1V7N9_9PEZI</name>
<dbReference type="EMBL" id="JAQQWN010000009">
    <property type="protein sequence ID" value="KAK8066952.1"/>
    <property type="molecule type" value="Genomic_DNA"/>
</dbReference>
<dbReference type="GeneID" id="92051073"/>
<evidence type="ECO:0000313" key="3">
    <source>
        <dbReference type="Proteomes" id="UP001433268"/>
    </source>
</evidence>